<sequence>MNPLLDKLHPYPFEKLRLLFEHVTPAPEYKAISLGMGEPKHPTPKFIEQALADNLSGLAVYPTTIGSPDMRAAIAGWLERRYNLPKLNPATQVLPVNGSREALFALAQAVIDKDAKSLVVSPNPFYQIYEGAAYLAGAEPYFINSDPARNFGCDYDSIPAEVWQRVALLFVCSPGNPTGAVLSLTDWENLFALSERYNFIIAADECYSEIYQGEPPLGAMQAAHQLGLATIDQPYARLVVFSSLSKRSNVPGMRSGFVAGDADVLKKFLLYRTYHGGAMSLSVQAASIAAWNDETHVEQNREQYRAKFNAITPLLKQVLDVELPDAGFYLWADVSRTGLSDTEFAQRLYAEYNVTVLPGSYLAREAHGVNPGRNRIRMALVAETAEGLEAAQRIVQFCKSLNK</sequence>
<keyword evidence="3 5" id="KW-0808">Transferase</keyword>
<feature type="domain" description="Aminotransferase class I/classII large" evidence="4">
    <location>
        <begin position="31"/>
        <end position="381"/>
    </location>
</feature>
<evidence type="ECO:0000256" key="1">
    <source>
        <dbReference type="ARBA" id="ARBA00001933"/>
    </source>
</evidence>
<dbReference type="AlphaFoldDB" id="A0A7X4KIL6"/>
<evidence type="ECO:0000313" key="6">
    <source>
        <dbReference type="Proteomes" id="UP000469734"/>
    </source>
</evidence>
<dbReference type="InterPro" id="IPR015424">
    <property type="entry name" value="PyrdxlP-dep_Trfase"/>
</dbReference>
<evidence type="ECO:0000256" key="3">
    <source>
        <dbReference type="ARBA" id="ARBA00022679"/>
    </source>
</evidence>
<dbReference type="InterPro" id="IPR015422">
    <property type="entry name" value="PyrdxlP-dep_Trfase_small"/>
</dbReference>
<evidence type="ECO:0000259" key="4">
    <source>
        <dbReference type="Pfam" id="PF00155"/>
    </source>
</evidence>
<evidence type="ECO:0000256" key="2">
    <source>
        <dbReference type="ARBA" id="ARBA00022576"/>
    </source>
</evidence>
<protein>
    <submittedName>
        <fullName evidence="5">Succinyldiaminopimelate transaminase</fullName>
        <ecNumber evidence="5">2.6.1.17</ecNumber>
    </submittedName>
</protein>
<dbReference type="NCBIfam" id="TIGR03538">
    <property type="entry name" value="DapC_gpp"/>
    <property type="match status" value="1"/>
</dbReference>
<reference evidence="5 6" key="1">
    <citation type="submission" date="2019-12" db="EMBL/GenBank/DDBJ databases">
        <title>Novel species isolated from a subtropical stream in China.</title>
        <authorList>
            <person name="Lu H."/>
        </authorList>
    </citation>
    <scope>NUCLEOTIDE SEQUENCE [LARGE SCALE GENOMIC DNA]</scope>
    <source>
        <strain evidence="5 6">FT134W</strain>
    </source>
</reference>
<dbReference type="Gene3D" id="3.40.640.10">
    <property type="entry name" value="Type I PLP-dependent aspartate aminotransferase-like (Major domain)"/>
    <property type="match status" value="1"/>
</dbReference>
<comment type="caution">
    <text evidence="5">The sequence shown here is derived from an EMBL/GenBank/DDBJ whole genome shotgun (WGS) entry which is preliminary data.</text>
</comment>
<evidence type="ECO:0000313" key="5">
    <source>
        <dbReference type="EMBL" id="MYM74407.1"/>
    </source>
</evidence>
<organism evidence="5 6">
    <name type="scientific">Duganella margarita</name>
    <dbReference type="NCBI Taxonomy" id="2692170"/>
    <lineage>
        <taxon>Bacteria</taxon>
        <taxon>Pseudomonadati</taxon>
        <taxon>Pseudomonadota</taxon>
        <taxon>Betaproteobacteria</taxon>
        <taxon>Burkholderiales</taxon>
        <taxon>Oxalobacteraceae</taxon>
        <taxon>Telluria group</taxon>
        <taxon>Duganella</taxon>
    </lineage>
</organism>
<dbReference type="SUPFAM" id="SSF53383">
    <property type="entry name" value="PLP-dependent transferases"/>
    <property type="match status" value="1"/>
</dbReference>
<proteinExistence type="predicted"/>
<dbReference type="PANTHER" id="PTHR42832:SF3">
    <property type="entry name" value="L-GLUTAMINE--4-(METHYLSULFANYL)-2-OXOBUTANOATE AMINOTRANSFERASE"/>
    <property type="match status" value="1"/>
</dbReference>
<dbReference type="InterPro" id="IPR050881">
    <property type="entry name" value="LL-DAP_aminotransferase"/>
</dbReference>
<dbReference type="InterPro" id="IPR019878">
    <property type="entry name" value="DapC_beta/gammaproteobac"/>
</dbReference>
<gene>
    <name evidence="5" type="ORF">GTP56_19735</name>
</gene>
<name>A0A7X4KIL6_9BURK</name>
<dbReference type="Proteomes" id="UP000469734">
    <property type="component" value="Unassembled WGS sequence"/>
</dbReference>
<comment type="cofactor">
    <cofactor evidence="1">
        <name>pyridoxal 5'-phosphate</name>
        <dbReference type="ChEBI" id="CHEBI:597326"/>
    </cofactor>
</comment>
<dbReference type="GO" id="GO:0030170">
    <property type="term" value="F:pyridoxal phosphate binding"/>
    <property type="evidence" value="ECO:0007669"/>
    <property type="project" value="InterPro"/>
</dbReference>
<dbReference type="EC" id="2.6.1.17" evidence="5"/>
<dbReference type="InterPro" id="IPR004839">
    <property type="entry name" value="Aminotransferase_I/II_large"/>
</dbReference>
<dbReference type="EMBL" id="WWCR01000023">
    <property type="protein sequence ID" value="MYM74407.1"/>
    <property type="molecule type" value="Genomic_DNA"/>
</dbReference>
<keyword evidence="2 5" id="KW-0032">Aminotransferase</keyword>
<dbReference type="Gene3D" id="3.90.1150.10">
    <property type="entry name" value="Aspartate Aminotransferase, domain 1"/>
    <property type="match status" value="1"/>
</dbReference>
<dbReference type="GO" id="GO:0009016">
    <property type="term" value="F:succinyldiaminopimelate transaminase activity"/>
    <property type="evidence" value="ECO:0007669"/>
    <property type="project" value="UniProtKB-EC"/>
</dbReference>
<dbReference type="GO" id="GO:0009089">
    <property type="term" value="P:lysine biosynthetic process via diaminopimelate"/>
    <property type="evidence" value="ECO:0007669"/>
    <property type="project" value="InterPro"/>
</dbReference>
<dbReference type="Pfam" id="PF00155">
    <property type="entry name" value="Aminotran_1_2"/>
    <property type="match status" value="1"/>
</dbReference>
<dbReference type="CDD" id="cd00609">
    <property type="entry name" value="AAT_like"/>
    <property type="match status" value="1"/>
</dbReference>
<dbReference type="InterPro" id="IPR015421">
    <property type="entry name" value="PyrdxlP-dep_Trfase_major"/>
</dbReference>
<dbReference type="PANTHER" id="PTHR42832">
    <property type="entry name" value="AMINO ACID AMINOTRANSFERASE"/>
    <property type="match status" value="1"/>
</dbReference>
<dbReference type="RefSeq" id="WP_161051360.1">
    <property type="nucleotide sequence ID" value="NZ_WWCR01000023.1"/>
</dbReference>
<accession>A0A7X4KIL6</accession>